<proteinExistence type="predicted"/>
<protein>
    <submittedName>
        <fullName evidence="2">GLPGLI family protein</fullName>
    </submittedName>
</protein>
<organism evidence="2 3">
    <name type="scientific">Candidatus Ornithobacterium hominis</name>
    <dbReference type="NCBI Taxonomy" id="2497989"/>
    <lineage>
        <taxon>Bacteria</taxon>
        <taxon>Pseudomonadati</taxon>
        <taxon>Bacteroidota</taxon>
        <taxon>Flavobacteriia</taxon>
        <taxon>Flavobacteriales</taxon>
        <taxon>Weeksellaceae</taxon>
        <taxon>Ornithobacterium</taxon>
    </lineage>
</organism>
<keyword evidence="1" id="KW-0732">Signal</keyword>
<dbReference type="Proteomes" id="UP000262142">
    <property type="component" value="Unassembled WGS sequence"/>
</dbReference>
<feature type="chain" id="PRO_5016930124" evidence="1">
    <location>
        <begin position="19"/>
        <end position="251"/>
    </location>
</feature>
<reference evidence="2 3" key="1">
    <citation type="submission" date="2018-09" db="EMBL/GenBank/DDBJ databases">
        <authorList>
            <consortium name="Pathogen Informatics"/>
        </authorList>
    </citation>
    <scope>NUCLEOTIDE SEQUENCE [LARGE SCALE GENOMIC DNA]</scope>
    <source>
        <strain evidence="2 3">OH-22767</strain>
    </source>
</reference>
<dbReference type="Pfam" id="PF09697">
    <property type="entry name" value="Porph_ging"/>
    <property type="match status" value="1"/>
</dbReference>
<gene>
    <name evidence="2" type="ORF">SAMEA104719789_00970</name>
</gene>
<accession>A0A383U065</accession>
<feature type="signal peptide" evidence="1">
    <location>
        <begin position="1"/>
        <end position="18"/>
    </location>
</feature>
<dbReference type="RefSeq" id="WP_119059291.1">
    <property type="nucleotide sequence ID" value="NZ_UNSC01000003.1"/>
</dbReference>
<evidence type="ECO:0000313" key="2">
    <source>
        <dbReference type="EMBL" id="SZD72521.1"/>
    </source>
</evidence>
<dbReference type="EMBL" id="UNSC01000003">
    <property type="protein sequence ID" value="SZD72521.1"/>
    <property type="molecule type" value="Genomic_DNA"/>
</dbReference>
<evidence type="ECO:0000313" key="3">
    <source>
        <dbReference type="Proteomes" id="UP000262142"/>
    </source>
</evidence>
<name>A0A383U065_9FLAO</name>
<dbReference type="NCBIfam" id="TIGR01200">
    <property type="entry name" value="GLPGLI"/>
    <property type="match status" value="1"/>
</dbReference>
<dbReference type="OrthoDB" id="1429333at2"/>
<sequence>MKNIYVILFLLVSHLSLAQEKNLVVEYQAQTTFENTEELFPRNSSFGPNADMEKALRNSMEEIHNYKLLINKDLSSFEYQPKINNGQSNFGMKISLSAGDDWFIDLENHTKSREAQAVNGEAYLIQDSIENLDWKITREKKKVYNIDAQKATAYHDSVEYIAWYAPSIPLPHGPMGITGLPGLILDLKVSKPLKKTKIISHFWVSGLTTEENVKIVRPTKGKIISLKEFMELNDKLIEELNAMYSEGVDRD</sequence>
<dbReference type="InterPro" id="IPR005901">
    <property type="entry name" value="GLPGLI"/>
</dbReference>
<evidence type="ECO:0000256" key="1">
    <source>
        <dbReference type="SAM" id="SignalP"/>
    </source>
</evidence>
<dbReference type="AlphaFoldDB" id="A0A383U065"/>
<keyword evidence="3" id="KW-1185">Reference proteome</keyword>